<dbReference type="KEGG" id="vg:80534807"/>
<keyword evidence="2" id="KW-1133">Transmembrane helix</keyword>
<feature type="region of interest" description="Disordered" evidence="1">
    <location>
        <begin position="383"/>
        <end position="406"/>
    </location>
</feature>
<evidence type="ECO:0000313" key="3">
    <source>
        <dbReference type="EMBL" id="AFK83916.1"/>
    </source>
</evidence>
<feature type="transmembrane region" description="Helical" evidence="2">
    <location>
        <begin position="288"/>
        <end position="308"/>
    </location>
</feature>
<feature type="transmembrane region" description="Helical" evidence="2">
    <location>
        <begin position="328"/>
        <end position="346"/>
    </location>
</feature>
<evidence type="ECO:0000313" key="4">
    <source>
        <dbReference type="Proteomes" id="UP000103899"/>
    </source>
</evidence>
<feature type="transmembrane region" description="Helical" evidence="2">
    <location>
        <begin position="246"/>
        <end position="267"/>
    </location>
</feature>
<protein>
    <submittedName>
        <fullName evidence="3">B78</fullName>
    </submittedName>
</protein>
<dbReference type="RefSeq" id="YP_010797104.1">
    <property type="nucleotide sequence ID" value="NC_076129.1"/>
</dbReference>
<feature type="transmembrane region" description="Helical" evidence="2">
    <location>
        <begin position="164"/>
        <end position="185"/>
    </location>
</feature>
<proteinExistence type="predicted"/>
<dbReference type="EMBL" id="JQ805139">
    <property type="protein sequence ID" value="AFK83916.1"/>
    <property type="molecule type" value="Genomic_DNA"/>
</dbReference>
<feature type="transmembrane region" description="Helical" evidence="2">
    <location>
        <begin position="116"/>
        <end position="134"/>
    </location>
</feature>
<keyword evidence="4" id="KW-1185">Reference proteome</keyword>
<dbReference type="InterPro" id="IPR057757">
    <property type="entry name" value="UL78-like"/>
</dbReference>
<dbReference type="Pfam" id="PF25707">
    <property type="entry name" value="UL78"/>
    <property type="match status" value="1"/>
</dbReference>
<feature type="transmembrane region" description="Helical" evidence="2">
    <location>
        <begin position="75"/>
        <end position="96"/>
    </location>
</feature>
<keyword evidence="2" id="KW-0472">Membrane</keyword>
<accession>I3VQ72</accession>
<reference evidence="3 4" key="1">
    <citation type="journal article" date="2012" name="J. Virol.">
        <title>A Novel Bat Herpesvirus Encodes Homologues of Major Histocompatibility Complex Classes I and II, C-Type Lectin, and a Unique Family of Immune-Related Genes.</title>
        <authorList>
            <person name="Zhang H."/>
            <person name="Todd S."/>
            <person name="Tachedjian M."/>
            <person name="Barr J.A."/>
            <person name="Luo M."/>
            <person name="Yu M."/>
            <person name="Marsh G.A."/>
            <person name="Crameri G."/>
            <person name="Wang L.F."/>
        </authorList>
    </citation>
    <scope>NUCLEOTIDE SEQUENCE [LARGE SCALE GENOMIC DNA]</scope>
    <source>
        <strain evidence="3">B7D8</strain>
    </source>
</reference>
<feature type="transmembrane region" description="Helical" evidence="2">
    <location>
        <begin position="38"/>
        <end position="63"/>
    </location>
</feature>
<evidence type="ECO:0000256" key="1">
    <source>
        <dbReference type="SAM" id="MobiDB-lite"/>
    </source>
</evidence>
<evidence type="ECO:0000256" key="2">
    <source>
        <dbReference type="SAM" id="Phobius"/>
    </source>
</evidence>
<dbReference type="Proteomes" id="UP000103899">
    <property type="component" value="Segment"/>
</dbReference>
<sequence>MSDALQLSQNRDRENQYVAMGVTIGQENCSSALADYGYLYAMCLGVSSCALVVGAVLFLTYLCSRAFLRRTSRRVILFVWNIYFGMSLSMCANAHLHGFLGFSPMVVSQMSCRLGMYIGDIGYYVSMFTVVYLIGDRMSAKMYDAAAGEDGDRDPEPENESTGAAWWAILFAWLSAALVASPVSVNAAFSPAQSGLPAECTIPVSYASLELTMKGCSLGVLPMLSFWDKATRSAYKASNRDALEAYLNKVTAFYLVSSFLVVPYSMCRMMRYYVGGGVFPSAVDYAELVTNCLASLRFIAIPVFVIWLSNDSALATLMDIADHVENGYRSVLGWFFTVMTPGFLRVRRCASGLGHRVKVILGRFTDKIDDGPAKHPTMDVRYEMGDMPGNGGRSLEESDGGGQPVA</sequence>
<keyword evidence="2" id="KW-0812">Transmembrane</keyword>
<dbReference type="GeneID" id="80534807"/>
<name>I3VQ72_9BETA</name>
<organism evidence="3 4">
    <name type="scientific">miniopterid betaherpesvirus 1</name>
    <dbReference type="NCBI Taxonomy" id="3070189"/>
    <lineage>
        <taxon>Viruses</taxon>
        <taxon>Duplodnaviria</taxon>
        <taxon>Heunggongvirae</taxon>
        <taxon>Peploviricota</taxon>
        <taxon>Herviviricetes</taxon>
        <taxon>Herpesvirales</taxon>
        <taxon>Orthoherpesviridae</taxon>
        <taxon>Betaherpesvirinae</taxon>
        <taxon>Quwivirus</taxon>
        <taxon>Quwivirus miniopteridbeta1</taxon>
    </lineage>
</organism>